<dbReference type="Gene3D" id="3.40.50.10320">
    <property type="entry name" value="LmbE-like"/>
    <property type="match status" value="1"/>
</dbReference>
<dbReference type="GO" id="GO:0016811">
    <property type="term" value="F:hydrolase activity, acting on carbon-nitrogen (but not peptide) bonds, in linear amides"/>
    <property type="evidence" value="ECO:0007669"/>
    <property type="project" value="TreeGrafter"/>
</dbReference>
<dbReference type="Proteomes" id="UP000628079">
    <property type="component" value="Unassembled WGS sequence"/>
</dbReference>
<gene>
    <name evidence="2" type="ORF">GCM10011314_20820</name>
</gene>
<name>A0A8H9FUT6_9MICO</name>
<dbReference type="InterPro" id="IPR003737">
    <property type="entry name" value="GlcNAc_PI_deacetylase-related"/>
</dbReference>
<accession>A0A8H9FUT6</accession>
<sequence length="269" mass="29349">MGRTLAGVWAHPDDECYAMFGSVVRHSTDPRFRLVVLHATDGDAGEIAPGVPATREGLGAWRRAEDVAAWRALGTEPERHVWLGHGDGRLVEVGAGLVDEVADFLRAERPDVVLTFGPDGVTGHPDHVSIGAATAAAFQRVRTEVAAGGGRARDDGLQRLLFGCIPRRAWLIAQRHRVMAGLGAWDPSEVYHLRGVPDEDVGVVVRHREGLERMLAAHKEHASQRHVMFDPGGSDERWMKALSLETWVVAWPPREPGAPVLTDVFEGLD</sequence>
<reference evidence="2" key="2">
    <citation type="submission" date="2020-09" db="EMBL/GenBank/DDBJ databases">
        <authorList>
            <person name="Sun Q."/>
            <person name="Zhou Y."/>
        </authorList>
    </citation>
    <scope>NUCLEOTIDE SEQUENCE</scope>
    <source>
        <strain evidence="2">CGMCC 1.10749</strain>
    </source>
</reference>
<evidence type="ECO:0000313" key="2">
    <source>
        <dbReference type="EMBL" id="GGB81045.1"/>
    </source>
</evidence>
<dbReference type="EMBL" id="BMEA01000002">
    <property type="protein sequence ID" value="GGB81045.1"/>
    <property type="molecule type" value="Genomic_DNA"/>
</dbReference>
<dbReference type="AlphaFoldDB" id="A0A8H9FUT6"/>
<dbReference type="PANTHER" id="PTHR12993">
    <property type="entry name" value="N-ACETYLGLUCOSAMINYL-PHOSPHATIDYLINOSITOL DE-N-ACETYLASE-RELATED"/>
    <property type="match status" value="1"/>
</dbReference>
<dbReference type="RefSeq" id="WP_035945336.1">
    <property type="nucleotide sequence ID" value="NZ_BMEA01000002.1"/>
</dbReference>
<dbReference type="GO" id="GO:0016137">
    <property type="term" value="P:glycoside metabolic process"/>
    <property type="evidence" value="ECO:0007669"/>
    <property type="project" value="UniProtKB-ARBA"/>
</dbReference>
<comment type="caution">
    <text evidence="2">The sequence shown here is derived from an EMBL/GenBank/DDBJ whole genome shotgun (WGS) entry which is preliminary data.</text>
</comment>
<reference evidence="2" key="1">
    <citation type="journal article" date="2014" name="Int. J. Syst. Evol. Microbiol.">
        <title>Complete genome sequence of Corynebacterium casei LMG S-19264T (=DSM 44701T), isolated from a smear-ripened cheese.</title>
        <authorList>
            <consortium name="US DOE Joint Genome Institute (JGI-PGF)"/>
            <person name="Walter F."/>
            <person name="Albersmeier A."/>
            <person name="Kalinowski J."/>
            <person name="Ruckert C."/>
        </authorList>
    </citation>
    <scope>NUCLEOTIDE SEQUENCE</scope>
    <source>
        <strain evidence="2">CGMCC 1.10749</strain>
    </source>
</reference>
<dbReference type="SUPFAM" id="SSF102588">
    <property type="entry name" value="LmbE-like"/>
    <property type="match status" value="1"/>
</dbReference>
<keyword evidence="1" id="KW-0862">Zinc</keyword>
<organism evidence="2 3">
    <name type="scientific">Knoellia flava</name>
    <dbReference type="NCBI Taxonomy" id="913969"/>
    <lineage>
        <taxon>Bacteria</taxon>
        <taxon>Bacillati</taxon>
        <taxon>Actinomycetota</taxon>
        <taxon>Actinomycetes</taxon>
        <taxon>Micrococcales</taxon>
        <taxon>Intrasporangiaceae</taxon>
        <taxon>Knoellia</taxon>
    </lineage>
</organism>
<dbReference type="Pfam" id="PF02585">
    <property type="entry name" value="PIG-L"/>
    <property type="match status" value="1"/>
</dbReference>
<evidence type="ECO:0000256" key="1">
    <source>
        <dbReference type="ARBA" id="ARBA00022833"/>
    </source>
</evidence>
<evidence type="ECO:0000313" key="3">
    <source>
        <dbReference type="Proteomes" id="UP000628079"/>
    </source>
</evidence>
<proteinExistence type="predicted"/>
<dbReference type="InterPro" id="IPR024078">
    <property type="entry name" value="LmbE-like_dom_sf"/>
</dbReference>
<dbReference type="PANTHER" id="PTHR12993:SF11">
    <property type="entry name" value="N-ACETYLGLUCOSAMINYL-PHOSPHATIDYLINOSITOL DE-N-ACETYLASE"/>
    <property type="match status" value="1"/>
</dbReference>
<protein>
    <submittedName>
        <fullName evidence="2">GlcNAc-PI de-N-acetylase</fullName>
    </submittedName>
</protein>